<dbReference type="RefSeq" id="WP_202013162.1">
    <property type="nucleotide sequence ID" value="NZ_JAERRB010000008.1"/>
</dbReference>
<keyword evidence="2 3" id="KW-0479">Metal-binding</keyword>
<organism evidence="4 5">
    <name type="scientific">Chryseolinea lacunae</name>
    <dbReference type="NCBI Taxonomy" id="2801331"/>
    <lineage>
        <taxon>Bacteria</taxon>
        <taxon>Pseudomonadati</taxon>
        <taxon>Bacteroidota</taxon>
        <taxon>Cytophagia</taxon>
        <taxon>Cytophagales</taxon>
        <taxon>Fulvivirgaceae</taxon>
        <taxon>Chryseolinea</taxon>
    </lineage>
</organism>
<dbReference type="SUPFAM" id="SSF102705">
    <property type="entry name" value="NIF3 (NGG1p interacting factor 3)-like"/>
    <property type="match status" value="1"/>
</dbReference>
<dbReference type="InterPro" id="IPR036069">
    <property type="entry name" value="DUF34/NIF3_sf"/>
</dbReference>
<dbReference type="Gene3D" id="3.30.70.120">
    <property type="match status" value="1"/>
</dbReference>
<dbReference type="PANTHER" id="PTHR13799">
    <property type="entry name" value="NGG1 INTERACTING FACTOR 3"/>
    <property type="match status" value="1"/>
</dbReference>
<comment type="similarity">
    <text evidence="1 3">Belongs to the GTP cyclohydrolase I type 2/NIF3 family.</text>
</comment>
<dbReference type="NCBIfam" id="TIGR00486">
    <property type="entry name" value="YbgI_SA1388"/>
    <property type="match status" value="1"/>
</dbReference>
<reference evidence="4 5" key="1">
    <citation type="submission" date="2021-01" db="EMBL/GenBank/DDBJ databases">
        <title>Chryseolinea sp. Jin1 Genome sequencing and assembly.</title>
        <authorList>
            <person name="Kim I."/>
        </authorList>
    </citation>
    <scope>NUCLEOTIDE SEQUENCE [LARGE SCALE GENOMIC DNA]</scope>
    <source>
        <strain evidence="4 5">Jin1</strain>
    </source>
</reference>
<dbReference type="EMBL" id="JAERRB010000008">
    <property type="protein sequence ID" value="MBL0743737.1"/>
    <property type="molecule type" value="Genomic_DNA"/>
</dbReference>
<dbReference type="Gene3D" id="3.40.1390.30">
    <property type="entry name" value="NIF3 (NGG1p interacting factor 3)-like"/>
    <property type="match status" value="1"/>
</dbReference>
<dbReference type="PIRSF" id="PIRSF037489">
    <property type="entry name" value="UCP037489_NIF3_YqfO"/>
    <property type="match status" value="1"/>
</dbReference>
<dbReference type="Proteomes" id="UP000613030">
    <property type="component" value="Unassembled WGS sequence"/>
</dbReference>
<dbReference type="InterPro" id="IPR015867">
    <property type="entry name" value="N-reg_PII/ATP_PRibTrfase_C"/>
</dbReference>
<evidence type="ECO:0000313" key="5">
    <source>
        <dbReference type="Proteomes" id="UP000613030"/>
    </source>
</evidence>
<evidence type="ECO:0000313" key="4">
    <source>
        <dbReference type="EMBL" id="MBL0743737.1"/>
    </source>
</evidence>
<evidence type="ECO:0000256" key="2">
    <source>
        <dbReference type="ARBA" id="ARBA00022723"/>
    </source>
</evidence>
<dbReference type="InterPro" id="IPR002678">
    <property type="entry name" value="DUF34/NIF3"/>
</dbReference>
<protein>
    <recommendedName>
        <fullName evidence="3">GTP cyclohydrolase 1 type 2 homolog</fullName>
    </recommendedName>
</protein>
<comment type="caution">
    <text evidence="4">The sequence shown here is derived from an EMBL/GenBank/DDBJ whole genome shotgun (WGS) entry which is preliminary data.</text>
</comment>
<name>A0ABS1KYG0_9BACT</name>
<keyword evidence="5" id="KW-1185">Reference proteome</keyword>
<accession>A0ABS1KYG0</accession>
<evidence type="ECO:0000256" key="3">
    <source>
        <dbReference type="PIRNR" id="PIRNR037489"/>
    </source>
</evidence>
<sequence length="368" mass="40471">MNASIKIKDVIVALEALAPRAYQESYDNSGLLTGDSSAVVTGVLVTLDCTEAVVQEAIDTGSNLIVAHHPIVFKGLKKLTGSNYVERVIIMAIRHNIALYAIHTNLDNVMEGVNRRICERIGLINLKILVPKTDTLKKLVTFIPKQNTQEVMAALHSAGAGQVGNYKNCSFQVTGTGTFMPNDAAQPHIGEAGAQEEVEETRVEVIFPAPFENRVMAALRKAHPYEEIAYYLTSLTNENQEVGSGMTGELQTPMEPLEFLKGLKVRMDVNTIRHTKFTSPFIKKVAVCGGSGSFLLPKAIQAGADIFITADFKYHEFFDADNQIIIADIGHYESEAYTKQLLQEVLTKKFPTFAINFSKTVTNPISYL</sequence>
<evidence type="ECO:0000256" key="1">
    <source>
        <dbReference type="ARBA" id="ARBA00006964"/>
    </source>
</evidence>
<dbReference type="Pfam" id="PF01784">
    <property type="entry name" value="DUF34_NIF3"/>
    <property type="match status" value="1"/>
</dbReference>
<dbReference type="InterPro" id="IPR017221">
    <property type="entry name" value="DUF34/NIF3_bac"/>
</dbReference>
<gene>
    <name evidence="4" type="ORF">JI741_21080</name>
</gene>
<dbReference type="PANTHER" id="PTHR13799:SF14">
    <property type="entry name" value="GTP CYCLOHYDROLASE 1 TYPE 2 HOMOLOG"/>
    <property type="match status" value="1"/>
</dbReference>
<proteinExistence type="inferred from homology"/>